<dbReference type="OrthoDB" id="4559052at2"/>
<sequence>MVVARTTGTPQDTSPSGRDAPCPTDESGRHRRSDPSTRTATAAKEVADWLTAEYGIGHGHAMAMVHVIRKGAYIGDKHVGSTGSHRDESDTLWLDGKATRPAP</sequence>
<feature type="compositionally biased region" description="Basic and acidic residues" evidence="1">
    <location>
        <begin position="76"/>
        <end position="89"/>
    </location>
</feature>
<dbReference type="EMBL" id="VFPU01000004">
    <property type="protein sequence ID" value="TQM90310.1"/>
    <property type="molecule type" value="Genomic_DNA"/>
</dbReference>
<dbReference type="AlphaFoldDB" id="A0A543K5F7"/>
<keyword evidence="3" id="KW-1185">Reference proteome</keyword>
<dbReference type="InterPro" id="IPR025629">
    <property type="entry name" value="DUF4287"/>
</dbReference>
<protein>
    <submittedName>
        <fullName evidence="2">Uncharacterized protein DUF4287</fullName>
    </submittedName>
</protein>
<dbReference type="Proteomes" id="UP000315133">
    <property type="component" value="Unassembled WGS sequence"/>
</dbReference>
<evidence type="ECO:0000256" key="1">
    <source>
        <dbReference type="SAM" id="MobiDB-lite"/>
    </source>
</evidence>
<dbReference type="Pfam" id="PF14117">
    <property type="entry name" value="DUF4287"/>
    <property type="match status" value="1"/>
</dbReference>
<feature type="region of interest" description="Disordered" evidence="1">
    <location>
        <begin position="76"/>
        <end position="103"/>
    </location>
</feature>
<reference evidence="2 3" key="1">
    <citation type="submission" date="2019-06" db="EMBL/GenBank/DDBJ databases">
        <title>Sequencing the genomes of 1000 actinobacteria strains.</title>
        <authorList>
            <person name="Klenk H.-P."/>
        </authorList>
    </citation>
    <scope>NUCLEOTIDE SEQUENCE [LARGE SCALE GENOMIC DNA]</scope>
    <source>
        <strain evidence="2 3">DSM 12362</strain>
    </source>
</reference>
<organism evidence="2 3">
    <name type="scientific">Ornithinimicrobium humiphilum</name>
    <dbReference type="NCBI Taxonomy" id="125288"/>
    <lineage>
        <taxon>Bacteria</taxon>
        <taxon>Bacillati</taxon>
        <taxon>Actinomycetota</taxon>
        <taxon>Actinomycetes</taxon>
        <taxon>Micrococcales</taxon>
        <taxon>Ornithinimicrobiaceae</taxon>
        <taxon>Ornithinimicrobium</taxon>
    </lineage>
</organism>
<evidence type="ECO:0000313" key="2">
    <source>
        <dbReference type="EMBL" id="TQM90310.1"/>
    </source>
</evidence>
<feature type="region of interest" description="Disordered" evidence="1">
    <location>
        <begin position="1"/>
        <end position="41"/>
    </location>
</feature>
<proteinExistence type="predicted"/>
<feature type="compositionally biased region" description="Polar residues" evidence="1">
    <location>
        <begin position="1"/>
        <end position="16"/>
    </location>
</feature>
<accession>A0A543K5F7</accession>
<dbReference type="RefSeq" id="WP_141821339.1">
    <property type="nucleotide sequence ID" value="NZ_BAAAIL010000005.1"/>
</dbReference>
<comment type="caution">
    <text evidence="2">The sequence shown here is derived from an EMBL/GenBank/DDBJ whole genome shotgun (WGS) entry which is preliminary data.</text>
</comment>
<gene>
    <name evidence="2" type="ORF">FB476_3263</name>
</gene>
<name>A0A543K5F7_9MICO</name>
<evidence type="ECO:0000313" key="3">
    <source>
        <dbReference type="Proteomes" id="UP000315133"/>
    </source>
</evidence>